<evidence type="ECO:0000259" key="2">
    <source>
        <dbReference type="Pfam" id="PF02371"/>
    </source>
</evidence>
<reference evidence="3 4" key="1">
    <citation type="submission" date="2020-12" db="EMBL/GenBank/DDBJ databases">
        <title>Complete genome sequence of Mycobacterium heckeshornense JCM 15655T, closely related to a pathogenic non-tuberculous mycobacterial species Mycobacterium xenopi.</title>
        <authorList>
            <person name="Yoshida M."/>
            <person name="Fukano H."/>
            <person name="Asakura T."/>
            <person name="Suzuki M."/>
            <person name="Hoshino Y."/>
        </authorList>
    </citation>
    <scope>NUCLEOTIDE SEQUENCE [LARGE SCALE GENOMIC DNA]</scope>
    <source>
        <strain evidence="3 4">JCM 15655</strain>
    </source>
</reference>
<dbReference type="OrthoDB" id="4685317at2"/>
<dbReference type="InterPro" id="IPR047650">
    <property type="entry name" value="Transpos_IS110"/>
</dbReference>
<name>A0A2I3EF41_9MYCO</name>
<dbReference type="InterPro" id="IPR002525">
    <property type="entry name" value="Transp_IS110-like_N"/>
</dbReference>
<feature type="domain" description="Transposase IS116/IS110/IS902 C-terminal" evidence="2">
    <location>
        <begin position="214"/>
        <end position="299"/>
    </location>
</feature>
<keyword evidence="4" id="KW-1185">Reference proteome</keyword>
<dbReference type="EMBL" id="AP024237">
    <property type="protein sequence ID" value="BCO36240.1"/>
    <property type="molecule type" value="Genomic_DNA"/>
</dbReference>
<dbReference type="Pfam" id="PF01548">
    <property type="entry name" value="DEDD_Tnp_IS110"/>
    <property type="match status" value="1"/>
</dbReference>
<dbReference type="GO" id="GO:0006313">
    <property type="term" value="P:DNA transposition"/>
    <property type="evidence" value="ECO:0007669"/>
    <property type="project" value="InterPro"/>
</dbReference>
<accession>A0A2I3EF41</accession>
<dbReference type="NCBIfam" id="NF033542">
    <property type="entry name" value="transpos_IS110"/>
    <property type="match status" value="1"/>
</dbReference>
<evidence type="ECO:0000259" key="1">
    <source>
        <dbReference type="Pfam" id="PF01548"/>
    </source>
</evidence>
<dbReference type="GO" id="GO:0003677">
    <property type="term" value="F:DNA binding"/>
    <property type="evidence" value="ECO:0007669"/>
    <property type="project" value="InterPro"/>
</dbReference>
<dbReference type="GO" id="GO:0004803">
    <property type="term" value="F:transposase activity"/>
    <property type="evidence" value="ECO:0007669"/>
    <property type="project" value="InterPro"/>
</dbReference>
<dbReference type="RefSeq" id="WP_048893717.1">
    <property type="nucleotide sequence ID" value="NZ_AP024237.1"/>
</dbReference>
<dbReference type="AlphaFoldDB" id="A0A2I3EF41"/>
<dbReference type="Proteomes" id="UP000595446">
    <property type="component" value="Chromosome"/>
</dbReference>
<gene>
    <name evidence="3" type="ORF">MHEC_26730</name>
</gene>
<sequence>MTMVGGFDVHRKQITFDYVDDDGLVHWGQIRPATRKTLRAWLAEHCSAGDAEFALEGCTGWRYVSEELAAAGVGAHLGDPAEIAALRGRKKRAKTDRADAKLLRTLLLQGRFPESWIPPAHVLEIRSLGRLYCTLMDERRAWQQRIHAHLFHQGCPPIRALLSAAGRAALAHAELSATGRRYVDTALRRIDELSIEIAPLRTQLVNFAKRQPGCQALQGHYGIGWLCAAIIWAEIGDARRFGSSDQLVRFAGLDVTVYSSDDKRSPGHLSRQGSPQLRWAAFEAAKCAARRGSPDCAYYHRLVAKHDGHNGKNPTLAVERKILRRCYHTLRELADAALALPVPEPEEVAA</sequence>
<evidence type="ECO:0000313" key="3">
    <source>
        <dbReference type="EMBL" id="BCO36240.1"/>
    </source>
</evidence>
<evidence type="ECO:0000313" key="4">
    <source>
        <dbReference type="Proteomes" id="UP000595446"/>
    </source>
</evidence>
<dbReference type="Pfam" id="PF02371">
    <property type="entry name" value="Transposase_20"/>
    <property type="match status" value="1"/>
</dbReference>
<dbReference type="InterPro" id="IPR003346">
    <property type="entry name" value="Transposase_20"/>
</dbReference>
<organism evidence="3 4">
    <name type="scientific">Mycobacterium heckeshornense</name>
    <dbReference type="NCBI Taxonomy" id="110505"/>
    <lineage>
        <taxon>Bacteria</taxon>
        <taxon>Bacillati</taxon>
        <taxon>Actinomycetota</taxon>
        <taxon>Actinomycetes</taxon>
        <taxon>Mycobacteriales</taxon>
        <taxon>Mycobacteriaceae</taxon>
        <taxon>Mycobacterium</taxon>
    </lineage>
</organism>
<dbReference type="STRING" id="110505.ACT16_22740"/>
<dbReference type="PANTHER" id="PTHR33055:SF17">
    <property type="entry name" value="THIRD ORF IN TRANSPOSON ISC1491"/>
    <property type="match status" value="1"/>
</dbReference>
<dbReference type="PANTHER" id="PTHR33055">
    <property type="entry name" value="TRANSPOSASE FOR INSERTION SEQUENCE ELEMENT IS1111A"/>
    <property type="match status" value="1"/>
</dbReference>
<protein>
    <submittedName>
        <fullName evidence="3">Uncharacterized protein</fullName>
    </submittedName>
</protein>
<feature type="domain" description="Transposase IS110-like N-terminal" evidence="1">
    <location>
        <begin position="6"/>
        <end position="150"/>
    </location>
</feature>
<proteinExistence type="predicted"/>